<keyword evidence="5 6" id="KW-0472">Membrane</keyword>
<protein>
    <recommendedName>
        <fullName evidence="7">Cardiolipin synthase N-terminal domain-containing protein</fullName>
    </recommendedName>
</protein>
<evidence type="ECO:0000256" key="2">
    <source>
        <dbReference type="ARBA" id="ARBA00022475"/>
    </source>
</evidence>
<keyword evidence="4 6" id="KW-1133">Transmembrane helix</keyword>
<organism evidence="8 9">
    <name type="scientific">Fusobacterium necrophorum subsp. funduliforme B35</name>
    <dbReference type="NCBI Taxonomy" id="1226633"/>
    <lineage>
        <taxon>Bacteria</taxon>
        <taxon>Fusobacteriati</taxon>
        <taxon>Fusobacteriota</taxon>
        <taxon>Fusobacteriia</taxon>
        <taxon>Fusobacteriales</taxon>
        <taxon>Fusobacteriaceae</taxon>
        <taxon>Fusobacterium</taxon>
    </lineage>
</organism>
<keyword evidence="3 6" id="KW-0812">Transmembrane</keyword>
<dbReference type="Pfam" id="PF13396">
    <property type="entry name" value="PLDc_N"/>
    <property type="match status" value="1"/>
</dbReference>
<dbReference type="Proteomes" id="UP000031184">
    <property type="component" value="Unassembled WGS sequence"/>
</dbReference>
<sequence>MMEPILKMTSILLKYIWIMNLSFILILVLLERKNPLYTLLWAIILSLAPYIGFIAYLFLESVFEKEEKRIRSIN</sequence>
<accession>A0A0B4EXQ2</accession>
<feature type="domain" description="Cardiolipin synthase N-terminal" evidence="7">
    <location>
        <begin position="23"/>
        <end position="59"/>
    </location>
</feature>
<comment type="subcellular location">
    <subcellularLocation>
        <location evidence="1">Cell membrane</location>
        <topology evidence="1">Multi-pass membrane protein</topology>
    </subcellularLocation>
</comment>
<keyword evidence="2" id="KW-1003">Cell membrane</keyword>
<evidence type="ECO:0000259" key="7">
    <source>
        <dbReference type="Pfam" id="PF13396"/>
    </source>
</evidence>
<dbReference type="AlphaFoldDB" id="A0A0B4EXQ2"/>
<evidence type="ECO:0000256" key="6">
    <source>
        <dbReference type="SAM" id="Phobius"/>
    </source>
</evidence>
<gene>
    <name evidence="8" type="ORF">C095_02770</name>
</gene>
<feature type="transmembrane region" description="Helical" evidence="6">
    <location>
        <begin position="12"/>
        <end position="30"/>
    </location>
</feature>
<evidence type="ECO:0000313" key="9">
    <source>
        <dbReference type="Proteomes" id="UP000031184"/>
    </source>
</evidence>
<feature type="transmembrane region" description="Helical" evidence="6">
    <location>
        <begin position="36"/>
        <end position="59"/>
    </location>
</feature>
<evidence type="ECO:0000256" key="3">
    <source>
        <dbReference type="ARBA" id="ARBA00022692"/>
    </source>
</evidence>
<evidence type="ECO:0000256" key="4">
    <source>
        <dbReference type="ARBA" id="ARBA00022989"/>
    </source>
</evidence>
<dbReference type="EMBL" id="AUZI01000011">
    <property type="protein sequence ID" value="KID49714.1"/>
    <property type="molecule type" value="Genomic_DNA"/>
</dbReference>
<evidence type="ECO:0000256" key="5">
    <source>
        <dbReference type="ARBA" id="ARBA00023136"/>
    </source>
</evidence>
<evidence type="ECO:0000313" key="8">
    <source>
        <dbReference type="EMBL" id="KID49714.1"/>
    </source>
</evidence>
<dbReference type="PATRIC" id="fig|1226633.4.peg.550"/>
<reference evidence="8 9" key="1">
    <citation type="submission" date="2013-08" db="EMBL/GenBank/DDBJ databases">
        <title>An opportunistic ruminal bacterium that causes liver abscesses in cattle.</title>
        <authorList>
            <person name="Benahmed F.H."/>
            <person name="Rasmussen M."/>
            <person name="Harbottle H."/>
            <person name="Soppet D."/>
            <person name="Nagaraja T.G."/>
            <person name="Davidson M."/>
        </authorList>
    </citation>
    <scope>NUCLEOTIDE SEQUENCE [LARGE SCALE GENOMIC DNA]</scope>
    <source>
        <strain evidence="8 9">B35</strain>
    </source>
</reference>
<name>A0A0B4EXQ2_9FUSO</name>
<dbReference type="GO" id="GO:0005886">
    <property type="term" value="C:plasma membrane"/>
    <property type="evidence" value="ECO:0007669"/>
    <property type="project" value="UniProtKB-SubCell"/>
</dbReference>
<dbReference type="InterPro" id="IPR027379">
    <property type="entry name" value="CLS_N"/>
</dbReference>
<evidence type="ECO:0000256" key="1">
    <source>
        <dbReference type="ARBA" id="ARBA00004651"/>
    </source>
</evidence>
<proteinExistence type="predicted"/>
<comment type="caution">
    <text evidence="8">The sequence shown here is derived from an EMBL/GenBank/DDBJ whole genome shotgun (WGS) entry which is preliminary data.</text>
</comment>